<dbReference type="OrthoDB" id="5307331at2759"/>
<feature type="compositionally biased region" description="Polar residues" evidence="1">
    <location>
        <begin position="208"/>
        <end position="237"/>
    </location>
</feature>
<comment type="caution">
    <text evidence="2">The sequence shown here is derived from an EMBL/GenBank/DDBJ whole genome shotgun (WGS) entry which is preliminary data.</text>
</comment>
<dbReference type="EMBL" id="ABDG02000027">
    <property type="protein sequence ID" value="EHK41457.1"/>
    <property type="molecule type" value="Genomic_DNA"/>
</dbReference>
<feature type="region of interest" description="Disordered" evidence="1">
    <location>
        <begin position="718"/>
        <end position="743"/>
    </location>
</feature>
<protein>
    <submittedName>
        <fullName evidence="2">Uncharacterized protein</fullName>
    </submittedName>
</protein>
<dbReference type="Proteomes" id="UP000005426">
    <property type="component" value="Unassembled WGS sequence"/>
</dbReference>
<accession>G9P6N6</accession>
<feature type="region of interest" description="Disordered" evidence="1">
    <location>
        <begin position="806"/>
        <end position="827"/>
    </location>
</feature>
<dbReference type="KEGG" id="tatv:25782892"/>
<dbReference type="GeneID" id="25782892"/>
<feature type="region of interest" description="Disordered" evidence="1">
    <location>
        <begin position="540"/>
        <end position="680"/>
    </location>
</feature>
<feature type="compositionally biased region" description="Polar residues" evidence="1">
    <location>
        <begin position="718"/>
        <end position="730"/>
    </location>
</feature>
<feature type="region of interest" description="Disordered" evidence="1">
    <location>
        <begin position="496"/>
        <end position="519"/>
    </location>
</feature>
<keyword evidence="3" id="KW-1185">Reference proteome</keyword>
<reference evidence="2 3" key="1">
    <citation type="journal article" date="2011" name="Genome Biol.">
        <title>Comparative genome sequence analysis underscores mycoparasitism as the ancestral life style of Trichoderma.</title>
        <authorList>
            <person name="Kubicek C.P."/>
            <person name="Herrera-Estrella A."/>
            <person name="Seidl-Seiboth V."/>
            <person name="Martinez D.A."/>
            <person name="Druzhinina I.S."/>
            <person name="Thon M."/>
            <person name="Zeilinger S."/>
            <person name="Casas-Flores S."/>
            <person name="Horwitz B.A."/>
            <person name="Mukherjee P.K."/>
            <person name="Mukherjee M."/>
            <person name="Kredics L."/>
            <person name="Alcaraz L.D."/>
            <person name="Aerts A."/>
            <person name="Antal Z."/>
            <person name="Atanasova L."/>
            <person name="Cervantes-Badillo M.G."/>
            <person name="Challacombe J."/>
            <person name="Chertkov O."/>
            <person name="McCluskey K."/>
            <person name="Coulpier F."/>
            <person name="Deshpande N."/>
            <person name="von Doehren H."/>
            <person name="Ebbole D.J."/>
            <person name="Esquivel-Naranjo E.U."/>
            <person name="Fekete E."/>
            <person name="Flipphi M."/>
            <person name="Glaser F."/>
            <person name="Gomez-Rodriguez E.Y."/>
            <person name="Gruber S."/>
            <person name="Han C."/>
            <person name="Henrissat B."/>
            <person name="Hermosa R."/>
            <person name="Hernandez-Onate M."/>
            <person name="Karaffa L."/>
            <person name="Kosti I."/>
            <person name="Le Crom S."/>
            <person name="Lindquist E."/>
            <person name="Lucas S."/>
            <person name="Luebeck M."/>
            <person name="Luebeck P.S."/>
            <person name="Margeot A."/>
            <person name="Metz B."/>
            <person name="Misra M."/>
            <person name="Nevalainen H."/>
            <person name="Omann M."/>
            <person name="Packer N."/>
            <person name="Perrone G."/>
            <person name="Uresti-Rivera E.E."/>
            <person name="Salamov A."/>
            <person name="Schmoll M."/>
            <person name="Seiboth B."/>
            <person name="Shapiro H."/>
            <person name="Sukno S."/>
            <person name="Tamayo-Ramos J.A."/>
            <person name="Tisch D."/>
            <person name="Wiest A."/>
            <person name="Wilkinson H.H."/>
            <person name="Zhang M."/>
            <person name="Coutinho P.M."/>
            <person name="Kenerley C.M."/>
            <person name="Monte E."/>
            <person name="Baker S.E."/>
            <person name="Grigoriev I.V."/>
        </authorList>
    </citation>
    <scope>NUCLEOTIDE SEQUENCE [LARGE SCALE GENOMIC DNA]</scope>
    <source>
        <strain evidence="3">ATCC 20476 / IMI 206040</strain>
    </source>
</reference>
<feature type="compositionally biased region" description="Basic residues" evidence="1">
    <location>
        <begin position="629"/>
        <end position="641"/>
    </location>
</feature>
<proteinExistence type="predicted"/>
<feature type="compositionally biased region" description="Low complexity" evidence="1">
    <location>
        <begin position="654"/>
        <end position="680"/>
    </location>
</feature>
<evidence type="ECO:0000256" key="1">
    <source>
        <dbReference type="SAM" id="MobiDB-lite"/>
    </source>
</evidence>
<dbReference type="eggNOG" id="ENOG502SPRZ">
    <property type="taxonomic scope" value="Eukaryota"/>
</dbReference>
<feature type="compositionally biased region" description="Basic residues" evidence="1">
    <location>
        <begin position="543"/>
        <end position="552"/>
    </location>
</feature>
<sequence length="922" mass="104639">MNSSTFKFLVMSNQENMSLYYDPQLSEEDLTHTWGTNTIINPASLGTLDSSRIPLQHMHTKSERTQPGTYLQPTEFLPVTSTHNVGPTFQRGSSIGFDPSSSYVSGGCVHPLQNIFPNNAFFSMQGGQHNQPVLSYAQQLLSYNRRYPNLNTEFAQNDPSLIYPEYPLLDNQNIYYNSYNSSPYGNCVIEQTQQNFMNPYLVNAGYTMNSPYQSQHTQTESSQNSTKENEEPSTNRAAKQKDKDPPFDPRPLYGKAETRDSWGSKTWVNKEDRLAYKLEDLEDLEDLEKLEDLKDLKKLEKLKMLDKLGKLHKLFAYTEKGQWLLTRKFNDKQLRKYAKHCPEGTVFRVQQYPTNSKFRMSPEDQECRWANCPLKSNKITTGWLRVCFDEFPMETSSGKRDPFLCAGSMHLWCFEQVFDPVEFYLEGRLIPEIREFDHEKQNVMSLKKLTDAEIIKDAYNVWFAKWVPSFERHGKQVPREYQDTLSYTLNDYHVEHQTDARDKSRETRHEKKLDKTTPKKTIEVHLGDLKLFAELERMTQNAKKAKRAKKANRRPEMEEREDPPSDGFDSSDLSRIRIPPPQAPRTKKAGSPERLASYLPIDPALGTSSSHLSQTKRRSPRGSEPKLTSPRRHKKEVRRRVLASQPPVDRGHNLSTDSCSSTSTSYLNTSSTPSSSFSSLNSACSTLPLSNLGPPRKTIVSPNHNQSSLANAYTSVYSQAMPRPSSSMEYPTQPGHSLGPPSWQYQQQQYSSTAALPFVEAEHQPEFHDCNLNTPLKVSRGNDLVEPCQNETKTWTQEAAAEASQVLGDSERTSLNDSNQFKGLDPEEPSIDQFLIFDDDVPEPTENPAEGSTGAMDNFAAQTQMNAAASQPLELVACAESPQVDAMVEPWHSYGSFMDPMNYGAYSNTDILPLFDDSIATA</sequence>
<name>G9P6N6_HYPAI</name>
<evidence type="ECO:0000313" key="3">
    <source>
        <dbReference type="Proteomes" id="UP000005426"/>
    </source>
</evidence>
<dbReference type="HOGENOM" id="CLU_339200_0_0_1"/>
<evidence type="ECO:0000313" key="2">
    <source>
        <dbReference type="EMBL" id="EHK41457.1"/>
    </source>
</evidence>
<dbReference type="AlphaFoldDB" id="G9P6N6"/>
<feature type="region of interest" description="Disordered" evidence="1">
    <location>
        <begin position="208"/>
        <end position="257"/>
    </location>
</feature>
<organism evidence="2 3">
    <name type="scientific">Hypocrea atroviridis (strain ATCC 20476 / IMI 206040)</name>
    <name type="common">Trichoderma atroviride</name>
    <dbReference type="NCBI Taxonomy" id="452589"/>
    <lineage>
        <taxon>Eukaryota</taxon>
        <taxon>Fungi</taxon>
        <taxon>Dikarya</taxon>
        <taxon>Ascomycota</taxon>
        <taxon>Pezizomycotina</taxon>
        <taxon>Sordariomycetes</taxon>
        <taxon>Hypocreomycetidae</taxon>
        <taxon>Hypocreales</taxon>
        <taxon>Hypocreaceae</taxon>
        <taxon>Trichoderma</taxon>
    </lineage>
</organism>
<gene>
    <name evidence="2" type="ORF">TRIATDRAFT_312019</name>
</gene>